<gene>
    <name evidence="1" type="ORF">KOSB73_20068</name>
</gene>
<protein>
    <submittedName>
        <fullName evidence="1">Uncharacterized protein</fullName>
    </submittedName>
</protein>
<organism evidence="1 2">
    <name type="scientific">Klebsiella grimontii</name>
    <dbReference type="NCBI Taxonomy" id="2058152"/>
    <lineage>
        <taxon>Bacteria</taxon>
        <taxon>Pseudomonadati</taxon>
        <taxon>Pseudomonadota</taxon>
        <taxon>Gammaproteobacteria</taxon>
        <taxon>Enterobacterales</taxon>
        <taxon>Enterobacteriaceae</taxon>
        <taxon>Klebsiella/Raoultella group</taxon>
        <taxon>Klebsiella</taxon>
    </lineage>
</organism>
<sequence length="102" mass="12127">MINHSLREQINTILTHYNSQYFVMLMKCCFILHMKIIFKTLLCLLINATKNHETTTLKINIRQCNLTITLKFTAIFRQSFCERTVNLHNIRINPRLVLILFS</sequence>
<dbReference type="EMBL" id="FZTC01000012">
    <property type="protein sequence ID" value="SNU33283.1"/>
    <property type="molecule type" value="Genomic_DNA"/>
</dbReference>
<reference evidence="2" key="1">
    <citation type="submission" date="2017-08" db="EMBL/GenBank/DDBJ databases">
        <authorList>
            <person name="Brisse S."/>
        </authorList>
    </citation>
    <scope>NUCLEOTIDE SEQUENCE [LARGE SCALE GENOMIC DNA]</scope>
    <source>
        <strain evidence="2">06D021</strain>
    </source>
</reference>
<accession>A0A285AXE4</accession>
<evidence type="ECO:0000313" key="1">
    <source>
        <dbReference type="EMBL" id="SNU33283.1"/>
    </source>
</evidence>
<dbReference type="AlphaFoldDB" id="A0A285AXE4"/>
<proteinExistence type="predicted"/>
<dbReference type="Proteomes" id="UP000220639">
    <property type="component" value="Unassembled WGS sequence"/>
</dbReference>
<name>A0A285AXE4_9ENTR</name>
<evidence type="ECO:0000313" key="2">
    <source>
        <dbReference type="Proteomes" id="UP000220639"/>
    </source>
</evidence>